<dbReference type="AlphaFoldDB" id="A0A4C2E399"/>
<dbReference type="GO" id="GO:0005741">
    <property type="term" value="C:mitochondrial outer membrane"/>
    <property type="evidence" value="ECO:0007669"/>
    <property type="project" value="UniProtKB-SubCell"/>
</dbReference>
<evidence type="ECO:0000256" key="4">
    <source>
        <dbReference type="ARBA" id="ARBA00022787"/>
    </source>
</evidence>
<dbReference type="GO" id="GO:0006626">
    <property type="term" value="P:protein targeting to mitochondrion"/>
    <property type="evidence" value="ECO:0007669"/>
    <property type="project" value="UniProtKB-ARBA"/>
</dbReference>
<dbReference type="Pfam" id="PF10642">
    <property type="entry name" value="Tom5"/>
    <property type="match status" value="1"/>
</dbReference>
<accession>A0A4C2E399</accession>
<keyword evidence="7" id="KW-0496">Mitochondrion</keyword>
<evidence type="ECO:0000313" key="11">
    <source>
        <dbReference type="Proteomes" id="UP000301737"/>
    </source>
</evidence>
<gene>
    <name evidence="10" type="ORF">ZYGM_004354</name>
</gene>
<keyword evidence="2" id="KW-0813">Transport</keyword>
<evidence type="ECO:0000256" key="7">
    <source>
        <dbReference type="ARBA" id="ARBA00023128"/>
    </source>
</evidence>
<evidence type="ECO:0000256" key="3">
    <source>
        <dbReference type="ARBA" id="ARBA00022692"/>
    </source>
</evidence>
<comment type="subcellular location">
    <subcellularLocation>
        <location evidence="1">Mitochondrion outer membrane</location>
        <topology evidence="1">Single-pass membrane protein</topology>
    </subcellularLocation>
</comment>
<dbReference type="GO" id="GO:0015031">
    <property type="term" value="P:protein transport"/>
    <property type="evidence" value="ECO:0007669"/>
    <property type="project" value="UniProtKB-KW"/>
</dbReference>
<keyword evidence="11" id="KW-1185">Reference proteome</keyword>
<keyword evidence="8" id="KW-0472">Membrane</keyword>
<sequence>MFGLPQQEPSEEEKKLHQESTNKTVMNAVYAGAVLWLTPLALHFIKRCHFLGKPMIKNCIALNLKFVQPSQFISNELLCYRFIVNELTKLGRVLYARPYLFNTQSLSRDSRRLDLVVNGQRQLLLKFFCGLKGIQMDKDFLASPSSIGPLDQPVKDEEHEGVVQLLEAWKNQLDIYERHKSLKLHGLSDFVKVTPWVLDTKIPSEGAYEGNTLQLRDTSEILALRSHIYSGFEHLPFEMQKWFIGLGLRNEFDQSCQDRLDTLTHGFKGFV</sequence>
<comment type="similarity">
    <text evidence="9">Belongs to the Tom5 family.</text>
</comment>
<reference evidence="10 11" key="1">
    <citation type="submission" date="2019-01" db="EMBL/GenBank/DDBJ databases">
        <title>Draft Genome Sequencing of Zygosaccharomyces mellis Ca-7.</title>
        <authorList>
            <person name="Shiwa Y."/>
            <person name="Kanesaki Y."/>
            <person name="Ishige T."/>
            <person name="Mura K."/>
            <person name="Hori T."/>
            <person name="Tamura T."/>
        </authorList>
    </citation>
    <scope>NUCLEOTIDE SEQUENCE [LARGE SCALE GENOMIC DNA]</scope>
    <source>
        <strain evidence="10 11">Ca-7</strain>
    </source>
</reference>
<evidence type="ECO:0000313" key="10">
    <source>
        <dbReference type="EMBL" id="GCE97189.1"/>
    </source>
</evidence>
<keyword evidence="4" id="KW-1000">Mitochondrion outer membrane</keyword>
<evidence type="ECO:0000256" key="2">
    <source>
        <dbReference type="ARBA" id="ARBA00022448"/>
    </source>
</evidence>
<organism evidence="10 11">
    <name type="scientific">Zygosaccharomyces mellis</name>
    <dbReference type="NCBI Taxonomy" id="42258"/>
    <lineage>
        <taxon>Eukaryota</taxon>
        <taxon>Fungi</taxon>
        <taxon>Dikarya</taxon>
        <taxon>Ascomycota</taxon>
        <taxon>Saccharomycotina</taxon>
        <taxon>Saccharomycetes</taxon>
        <taxon>Saccharomycetales</taxon>
        <taxon>Saccharomycetaceae</taxon>
        <taxon>Zygosaccharomyces</taxon>
    </lineage>
</organism>
<dbReference type="OrthoDB" id="3999796at2759"/>
<dbReference type="EMBL" id="BIMX01000001">
    <property type="protein sequence ID" value="GCE97189.1"/>
    <property type="molecule type" value="Genomic_DNA"/>
</dbReference>
<comment type="caution">
    <text evidence="10">The sequence shown here is derived from an EMBL/GenBank/DDBJ whole genome shotgun (WGS) entry which is preliminary data.</text>
</comment>
<protein>
    <submittedName>
        <fullName evidence="10">Uncharacterized protein</fullName>
    </submittedName>
</protein>
<evidence type="ECO:0000256" key="6">
    <source>
        <dbReference type="ARBA" id="ARBA00022989"/>
    </source>
</evidence>
<evidence type="ECO:0000256" key="9">
    <source>
        <dbReference type="ARBA" id="ARBA00025716"/>
    </source>
</evidence>
<keyword evidence="5" id="KW-0653">Protein transport</keyword>
<dbReference type="Proteomes" id="UP000301737">
    <property type="component" value="Unassembled WGS sequence"/>
</dbReference>
<evidence type="ECO:0000256" key="8">
    <source>
        <dbReference type="ARBA" id="ARBA00023136"/>
    </source>
</evidence>
<keyword evidence="3" id="KW-0812">Transmembrane</keyword>
<evidence type="ECO:0000256" key="5">
    <source>
        <dbReference type="ARBA" id="ARBA00022927"/>
    </source>
</evidence>
<evidence type="ECO:0000256" key="1">
    <source>
        <dbReference type="ARBA" id="ARBA00004572"/>
    </source>
</evidence>
<keyword evidence="6" id="KW-1133">Transmembrane helix</keyword>
<name>A0A4C2E399_9SACH</name>
<dbReference type="InterPro" id="IPR019603">
    <property type="entry name" value="Tom5"/>
</dbReference>
<proteinExistence type="inferred from homology"/>